<protein>
    <submittedName>
        <fullName evidence="2">SpoVR family protein</fullName>
    </submittedName>
</protein>
<proteinExistence type="predicted"/>
<dbReference type="EMBL" id="CP071182">
    <property type="protein sequence ID" value="QSO47758.1"/>
    <property type="molecule type" value="Genomic_DNA"/>
</dbReference>
<reference evidence="2 3" key="1">
    <citation type="submission" date="2021-02" db="EMBL/GenBank/DDBJ databases">
        <title>Alicyclobacillus curvatus sp. nov. and Alicyclobacillus mengziensis sp. nov., two acidophilic bacteria isolated from acid mine drainage.</title>
        <authorList>
            <person name="Huang Y."/>
        </authorList>
    </citation>
    <scope>NUCLEOTIDE SEQUENCE [LARGE SCALE GENOMIC DNA]</scope>
    <source>
        <strain evidence="2 3">S30H14</strain>
    </source>
</reference>
<dbReference type="AlphaFoldDB" id="A0A9X7VZ59"/>
<feature type="domain" description="SpoVR protein-like N-terminal" evidence="1">
    <location>
        <begin position="9"/>
        <end position="301"/>
    </location>
</feature>
<gene>
    <name evidence="2" type="ORF">JZ786_01525</name>
</gene>
<dbReference type="InterPro" id="IPR007390">
    <property type="entry name" value="Spore_V_R"/>
</dbReference>
<evidence type="ECO:0000259" key="1">
    <source>
        <dbReference type="Pfam" id="PF04293"/>
    </source>
</evidence>
<dbReference type="RefSeq" id="WP_206657101.1">
    <property type="nucleotide sequence ID" value="NZ_CP071182.1"/>
</dbReference>
<evidence type="ECO:0000313" key="2">
    <source>
        <dbReference type="EMBL" id="QSO47758.1"/>
    </source>
</evidence>
<organism evidence="2 3">
    <name type="scientific">Alicyclobacillus mengziensis</name>
    <dbReference type="NCBI Taxonomy" id="2931921"/>
    <lineage>
        <taxon>Bacteria</taxon>
        <taxon>Bacillati</taxon>
        <taxon>Bacillota</taxon>
        <taxon>Bacilli</taxon>
        <taxon>Bacillales</taxon>
        <taxon>Alicyclobacillaceae</taxon>
        <taxon>Alicyclobacillus</taxon>
    </lineage>
</organism>
<sequence length="417" mass="48061">MGWRQRLPEIWNAAESLGLCPPETNFWEVSADRLYAIAAAGLPGHYPHWTIGRNYEQQRTSHERGHGTIYEMVCNLEPCQAYLLDENSDEIQEFVASHVLGHTDLFRRNIYCQRMRLDMDQVLHAATLRFREYEAEYGVDALEQLLDIAHALKYHARFEELAQPEYPVEAKEDEYAKLFPGRQVDPNLMERTYKERKRAVGQGIGETDLLRFLMRHAPIEDWQRDVLSVVRETGLYFEQIARTKILHEGFASWTHKRILREISTAVVQDALLNAGVAGNPGTSTPNPYWLGLNLLEHLERNGVDILELVRWESDESLLGRVDEDFVNENEILRETLKSTKLDWRQLRDRLARFAAQLPAVEVQVSSVKTELLQLKTSVDVDEAYAQPILNGLATLWRGQVELIQPKTLLRNKGVYAS</sequence>
<dbReference type="InterPro" id="IPR056174">
    <property type="entry name" value="SpoVR_N"/>
</dbReference>
<dbReference type="PANTHER" id="PTHR30029">
    <property type="entry name" value="STAGE V SPORULATION PROTEIN R"/>
    <property type="match status" value="1"/>
</dbReference>
<accession>A0A9X7VZ59</accession>
<dbReference type="Proteomes" id="UP000663505">
    <property type="component" value="Chromosome"/>
</dbReference>
<dbReference type="Pfam" id="PF04293">
    <property type="entry name" value="SpoVR"/>
    <property type="match status" value="1"/>
</dbReference>
<evidence type="ECO:0000313" key="3">
    <source>
        <dbReference type="Proteomes" id="UP000663505"/>
    </source>
</evidence>
<name>A0A9X7VZ59_9BACL</name>
<keyword evidence="3" id="KW-1185">Reference proteome</keyword>
<dbReference type="KEGG" id="afx:JZ786_01525"/>
<dbReference type="PANTHER" id="PTHR30029:SF2">
    <property type="entry name" value="STAGE V SPORULATION PROTEIN R"/>
    <property type="match status" value="1"/>
</dbReference>